<dbReference type="PANTHER" id="PTHR21485:SF6">
    <property type="entry name" value="N-ACYLNEURAMINATE CYTIDYLYLTRANSFERASE-RELATED"/>
    <property type="match status" value="1"/>
</dbReference>
<dbReference type="InterPro" id="IPR029044">
    <property type="entry name" value="Nucleotide-diphossugar_trans"/>
</dbReference>
<comment type="caution">
    <text evidence="1">The sequence shown here is derived from an EMBL/GenBank/DDBJ whole genome shotgun (WGS) entry which is preliminary data.</text>
</comment>
<name>A0A1T4L2R4_9GAMM</name>
<sequence>MKFAIIPARGGSKRIPRKNIKPFFGQPMIAWSIKAAISSGCFDRVIVSTDDSEIAQIARDYGAETPFVRPVDLSDDYTASTEVVRHAVEWLFINGFDVEAACCIYATAPFITPELIQQSYVSMISQKKSYAFTVVSYDYPVQRAITLDENGNIEMLYPEYRDTRSQDLKEAWHDAGQLYWGLGEAWMERRPIFSQYSAPVVIPRYLAQDIDTEEDWRQAERLYQL</sequence>
<dbReference type="PANTHER" id="PTHR21485">
    <property type="entry name" value="HAD SUPERFAMILY MEMBERS CMAS AND KDSC"/>
    <property type="match status" value="1"/>
</dbReference>
<dbReference type="NCBIfam" id="TIGR03584">
    <property type="entry name" value="PseF"/>
    <property type="match status" value="1"/>
</dbReference>
<keyword evidence="1" id="KW-0808">Transferase</keyword>
<evidence type="ECO:0000313" key="1">
    <source>
        <dbReference type="EMBL" id="OPX56824.1"/>
    </source>
</evidence>
<dbReference type="Pfam" id="PF02348">
    <property type="entry name" value="CTP_transf_3"/>
    <property type="match status" value="1"/>
</dbReference>
<organism evidence="1 2">
    <name type="scientific">Oceanospirillum multiglobuliferum</name>
    <dbReference type="NCBI Taxonomy" id="64969"/>
    <lineage>
        <taxon>Bacteria</taxon>
        <taxon>Pseudomonadati</taxon>
        <taxon>Pseudomonadota</taxon>
        <taxon>Gammaproteobacteria</taxon>
        <taxon>Oceanospirillales</taxon>
        <taxon>Oceanospirillaceae</taxon>
        <taxon>Oceanospirillum</taxon>
    </lineage>
</organism>
<keyword evidence="1" id="KW-0548">Nucleotidyltransferase</keyword>
<dbReference type="Proteomes" id="UP000191418">
    <property type="component" value="Unassembled WGS sequence"/>
</dbReference>
<gene>
    <name evidence="1" type="ORF">BTE48_02810</name>
</gene>
<dbReference type="OrthoDB" id="9805604at2"/>
<reference evidence="1 2" key="1">
    <citation type="submission" date="2017-01" db="EMBL/GenBank/DDBJ databases">
        <title>Genome Sequencing of a Marine Spirillum, Oceanospirillum multiglobuliferum ATCC 33336, from Japan.</title>
        <authorList>
            <person name="Carney J.G."/>
            <person name="Trachtenberg A.M."/>
            <person name="Rheaume B.A."/>
            <person name="Linnane J.D."/>
            <person name="Pitts N.L."/>
            <person name="Mykles D.L."/>
            <person name="Maclea K.S."/>
        </authorList>
    </citation>
    <scope>NUCLEOTIDE SEQUENCE [LARGE SCALE GENOMIC DNA]</scope>
    <source>
        <strain evidence="1 2">ATCC 33336</strain>
    </source>
</reference>
<dbReference type="InterPro" id="IPR050793">
    <property type="entry name" value="CMP-NeuNAc_synthase"/>
</dbReference>
<protein>
    <submittedName>
        <fullName evidence="1">Pseudaminic acid cytidylyltransferase</fullName>
    </submittedName>
</protein>
<dbReference type="Gene3D" id="3.90.550.10">
    <property type="entry name" value="Spore Coat Polysaccharide Biosynthesis Protein SpsA, Chain A"/>
    <property type="match status" value="1"/>
</dbReference>
<accession>A0A1T4L2R4</accession>
<dbReference type="CDD" id="cd02513">
    <property type="entry name" value="CMP-NeuAc_Synthase"/>
    <property type="match status" value="1"/>
</dbReference>
<keyword evidence="2" id="KW-1185">Reference proteome</keyword>
<dbReference type="EMBL" id="MTSM01000002">
    <property type="protein sequence ID" value="OPX56824.1"/>
    <property type="molecule type" value="Genomic_DNA"/>
</dbReference>
<proteinExistence type="predicted"/>
<dbReference type="STRING" id="64969.SAMN02745127_00278"/>
<dbReference type="AlphaFoldDB" id="A0A1T4L2R4"/>
<dbReference type="InterPro" id="IPR003329">
    <property type="entry name" value="Cytidylyl_trans"/>
</dbReference>
<dbReference type="InterPro" id="IPR020039">
    <property type="entry name" value="PseF"/>
</dbReference>
<dbReference type="RefSeq" id="WP_078743906.1">
    <property type="nucleotide sequence ID" value="NZ_FUXG01000002.1"/>
</dbReference>
<dbReference type="GO" id="GO:0008781">
    <property type="term" value="F:N-acylneuraminate cytidylyltransferase activity"/>
    <property type="evidence" value="ECO:0007669"/>
    <property type="project" value="TreeGrafter"/>
</dbReference>
<evidence type="ECO:0000313" key="2">
    <source>
        <dbReference type="Proteomes" id="UP000191418"/>
    </source>
</evidence>
<dbReference type="SUPFAM" id="SSF53448">
    <property type="entry name" value="Nucleotide-diphospho-sugar transferases"/>
    <property type="match status" value="1"/>
</dbReference>